<accession>A0ABN8IIN2</accession>
<feature type="region of interest" description="Disordered" evidence="1">
    <location>
        <begin position="137"/>
        <end position="172"/>
    </location>
</feature>
<proteinExistence type="predicted"/>
<dbReference type="EMBL" id="OW152834">
    <property type="protein sequence ID" value="CAH2055931.1"/>
    <property type="molecule type" value="Genomic_DNA"/>
</dbReference>
<evidence type="ECO:0000256" key="1">
    <source>
        <dbReference type="SAM" id="MobiDB-lite"/>
    </source>
</evidence>
<reference evidence="2" key="1">
    <citation type="submission" date="2022-03" db="EMBL/GenBank/DDBJ databases">
        <authorList>
            <person name="Martin H S."/>
        </authorList>
    </citation>
    <scope>NUCLEOTIDE SEQUENCE</scope>
</reference>
<evidence type="ECO:0000313" key="3">
    <source>
        <dbReference type="Proteomes" id="UP000837857"/>
    </source>
</evidence>
<feature type="non-terminal residue" evidence="2">
    <location>
        <position position="185"/>
    </location>
</feature>
<organism evidence="2 3">
    <name type="scientific">Iphiclides podalirius</name>
    <name type="common">scarce swallowtail</name>
    <dbReference type="NCBI Taxonomy" id="110791"/>
    <lineage>
        <taxon>Eukaryota</taxon>
        <taxon>Metazoa</taxon>
        <taxon>Ecdysozoa</taxon>
        <taxon>Arthropoda</taxon>
        <taxon>Hexapoda</taxon>
        <taxon>Insecta</taxon>
        <taxon>Pterygota</taxon>
        <taxon>Neoptera</taxon>
        <taxon>Endopterygota</taxon>
        <taxon>Lepidoptera</taxon>
        <taxon>Glossata</taxon>
        <taxon>Ditrysia</taxon>
        <taxon>Papilionoidea</taxon>
        <taxon>Papilionidae</taxon>
        <taxon>Papilioninae</taxon>
        <taxon>Iphiclides</taxon>
    </lineage>
</organism>
<sequence>MSGLTTVGLIAACICWKTRRRRLSPSKSFTEQEKKLLDSSLATSCDRQSIDVGSSYGFEMIDRSTSLDSGDSRGCMETVHITLEHTGIYPPPPVEFALPAAYGNIFISLRLSGTGEEYPDLLGGGATLPRRSKTCTLNSANDNVSSRNAASSSTWSLPEDNATDDKTDNNIFSPFSRMSTEFTAL</sequence>
<dbReference type="Proteomes" id="UP000837857">
    <property type="component" value="Chromosome 22"/>
</dbReference>
<name>A0ABN8IIN2_9NEOP</name>
<feature type="compositionally biased region" description="Low complexity" evidence="1">
    <location>
        <begin position="138"/>
        <end position="156"/>
    </location>
</feature>
<keyword evidence="3" id="KW-1185">Reference proteome</keyword>
<protein>
    <submittedName>
        <fullName evidence="2">Uncharacterized protein</fullName>
    </submittedName>
</protein>
<gene>
    <name evidence="2" type="ORF">IPOD504_LOCUS9221</name>
</gene>
<evidence type="ECO:0000313" key="2">
    <source>
        <dbReference type="EMBL" id="CAH2055931.1"/>
    </source>
</evidence>